<dbReference type="Pfam" id="PF05761">
    <property type="entry name" value="5_nucleotid"/>
    <property type="match status" value="1"/>
</dbReference>
<dbReference type="AlphaFoldDB" id="A0A2K9NTV4"/>
<organism evidence="5 6">
    <name type="scientific">Bacteriovorax stolpii</name>
    <name type="common">Bdellovibrio stolpii</name>
    <dbReference type="NCBI Taxonomy" id="960"/>
    <lineage>
        <taxon>Bacteria</taxon>
        <taxon>Pseudomonadati</taxon>
        <taxon>Bdellovibrionota</taxon>
        <taxon>Bacteriovoracia</taxon>
        <taxon>Bacteriovoracales</taxon>
        <taxon>Bacteriovoracaceae</taxon>
        <taxon>Bacteriovorax</taxon>
    </lineage>
</organism>
<name>A0A2K9NTV4_BACTC</name>
<dbReference type="InterPro" id="IPR016695">
    <property type="entry name" value="Pur_nucleotidase"/>
</dbReference>
<dbReference type="RefSeq" id="WP_102244241.1">
    <property type="nucleotide sequence ID" value="NZ_CP025704.1"/>
</dbReference>
<dbReference type="GO" id="GO:0046872">
    <property type="term" value="F:metal ion binding"/>
    <property type="evidence" value="ECO:0007669"/>
    <property type="project" value="UniProtKB-KW"/>
</dbReference>
<dbReference type="NCBIfam" id="TIGR02244">
    <property type="entry name" value="HAD-IG-Ncltidse"/>
    <property type="match status" value="1"/>
</dbReference>
<dbReference type="KEGG" id="bsto:C0V70_12735"/>
<accession>A0A2K9NTV4</accession>
<dbReference type="Gene3D" id="3.40.50.1000">
    <property type="entry name" value="HAD superfamily/HAD-like"/>
    <property type="match status" value="2"/>
</dbReference>
<dbReference type="PANTHER" id="PTHR12103">
    <property type="entry name" value="5'-NUCLEOTIDASE DOMAIN-CONTAINING"/>
    <property type="match status" value="1"/>
</dbReference>
<evidence type="ECO:0000313" key="5">
    <source>
        <dbReference type="EMBL" id="AUN98950.1"/>
    </source>
</evidence>
<dbReference type="Proteomes" id="UP000235584">
    <property type="component" value="Chromosome"/>
</dbReference>
<dbReference type="InterPro" id="IPR008380">
    <property type="entry name" value="HAD-SF_hydro_IG_5-nucl"/>
</dbReference>
<keyword evidence="2" id="KW-0479">Metal-binding</keyword>
<evidence type="ECO:0000256" key="3">
    <source>
        <dbReference type="ARBA" id="ARBA00022801"/>
    </source>
</evidence>
<proteinExistence type="inferred from homology"/>
<evidence type="ECO:0000313" key="6">
    <source>
        <dbReference type="Proteomes" id="UP000235584"/>
    </source>
</evidence>
<comment type="similarity">
    <text evidence="1">Belongs to the 5'(3')-deoxyribonucleotidase family.</text>
</comment>
<dbReference type="EMBL" id="CP025704">
    <property type="protein sequence ID" value="AUN98950.1"/>
    <property type="molecule type" value="Genomic_DNA"/>
</dbReference>
<dbReference type="PIRSF" id="PIRSF017434">
    <property type="entry name" value="Purine_5'-nucleotidase"/>
    <property type="match status" value="1"/>
</dbReference>
<dbReference type="PANTHER" id="PTHR12103:SF22">
    <property type="entry name" value="HAD-SUPERFAMILY HYDROLASE, SUBFAMILY IG, 5'-NUCLEOTIDASE"/>
    <property type="match status" value="1"/>
</dbReference>
<dbReference type="InterPro" id="IPR023214">
    <property type="entry name" value="HAD_sf"/>
</dbReference>
<keyword evidence="6" id="KW-1185">Reference proteome</keyword>
<dbReference type="GO" id="GO:0008253">
    <property type="term" value="F:5'-nucleotidase activity"/>
    <property type="evidence" value="ECO:0007669"/>
    <property type="project" value="TreeGrafter"/>
</dbReference>
<reference evidence="5 6" key="1">
    <citation type="submission" date="2018-01" db="EMBL/GenBank/DDBJ databases">
        <title>Complete genome sequence of Bacteriovorax stolpii DSM12778.</title>
        <authorList>
            <person name="Tang B."/>
            <person name="Chang J."/>
        </authorList>
    </citation>
    <scope>NUCLEOTIDE SEQUENCE [LARGE SCALE GENOMIC DNA]</scope>
    <source>
        <strain evidence="5 6">DSM 12778</strain>
    </source>
</reference>
<keyword evidence="4" id="KW-0460">Magnesium</keyword>
<evidence type="ECO:0000256" key="1">
    <source>
        <dbReference type="ARBA" id="ARBA00009589"/>
    </source>
</evidence>
<protein>
    <submittedName>
        <fullName evidence="5">5'-nucleotidase</fullName>
    </submittedName>
</protein>
<evidence type="ECO:0000256" key="4">
    <source>
        <dbReference type="ARBA" id="ARBA00022842"/>
    </source>
</evidence>
<dbReference type="SUPFAM" id="SSF56784">
    <property type="entry name" value="HAD-like"/>
    <property type="match status" value="1"/>
</dbReference>
<dbReference type="InterPro" id="IPR036412">
    <property type="entry name" value="HAD-like_sf"/>
</dbReference>
<evidence type="ECO:0000256" key="2">
    <source>
        <dbReference type="ARBA" id="ARBA00022723"/>
    </source>
</evidence>
<gene>
    <name evidence="5" type="ORF">C0V70_12735</name>
</gene>
<keyword evidence="3" id="KW-0378">Hydrolase</keyword>
<sequence>MGIFINRTLNLKKIKAIGFDMDYTIVRYNSEAFERFTHQATLKKLVSDKNYPSEILKLEFDFKRVIQGLVIDKSKGNLLKVSRFGKVKSSYHGLSPLDFKEQQRIYGNGVIDLSDPHIQSLDTNFAVSNGVLYSQLVDLKEKGLHLPDFDTLAVEIKEALDVCHSDGTLKNHVRNNIDQFIIQDPEVVALFERYKRYGKKLLVITNSDFNYTKLLLDYTINPFLKEHKDWSELFEITVTLASKPRFFTIKTPFLSIDPATGLMSNAEGKITKGIYQGGFAGKLQKDLGLEGDEILYLGDHIYGDVVSIKKTFNWRTALVLDPLAEEIEAIKKSAPIQAEIDKQMLIKENLETKLNELDLKKHEFHEEVPKEELNNLFAEIDKVNSTISDLLEQHRQFFNPYWGEMMRAGLEESRFADQVEKYACIYMTKVSDLIEYSPRTYFRPHRRVLPHES</sequence>